<organism evidence="1">
    <name type="scientific">Fusarium oxysporum f. sp. vasinfectum 25433</name>
    <dbReference type="NCBI Taxonomy" id="1089449"/>
    <lineage>
        <taxon>Eukaryota</taxon>
        <taxon>Fungi</taxon>
        <taxon>Dikarya</taxon>
        <taxon>Ascomycota</taxon>
        <taxon>Pezizomycotina</taxon>
        <taxon>Sordariomycetes</taxon>
        <taxon>Hypocreomycetidae</taxon>
        <taxon>Hypocreales</taxon>
        <taxon>Nectriaceae</taxon>
        <taxon>Fusarium</taxon>
        <taxon>Fusarium oxysporum species complex</taxon>
    </lineage>
</organism>
<dbReference type="Proteomes" id="UP000030701">
    <property type="component" value="Unassembled WGS sequence"/>
</dbReference>
<reference evidence="1" key="1">
    <citation type="submission" date="2011-11" db="EMBL/GenBank/DDBJ databases">
        <title>The Genome Sequence of Fusarium oxysporum Cotton.</title>
        <authorList>
            <consortium name="The Broad Institute Genome Sequencing Platform"/>
            <person name="Ma L.-J."/>
            <person name="Gale L.R."/>
            <person name="Schwartz D.C."/>
            <person name="Zhou S."/>
            <person name="Corby-Kistler H."/>
            <person name="Young S.K."/>
            <person name="Zeng Q."/>
            <person name="Gargeya S."/>
            <person name="Fitzgerald M."/>
            <person name="Haas B."/>
            <person name="Abouelleil A."/>
            <person name="Alvarado L."/>
            <person name="Arachchi H.M."/>
            <person name="Berlin A."/>
            <person name="Brown A."/>
            <person name="Chapman S.B."/>
            <person name="Chen Z."/>
            <person name="Dunbar C."/>
            <person name="Freedman E."/>
            <person name="Gearin G."/>
            <person name="Goldberg J."/>
            <person name="Griggs A."/>
            <person name="Gujja S."/>
            <person name="Heiman D."/>
            <person name="Howarth C."/>
            <person name="Larson L."/>
            <person name="Lui A."/>
            <person name="MacDonald P.J.P."/>
            <person name="Montmayeur A."/>
            <person name="Murphy C."/>
            <person name="Neiman D."/>
            <person name="Pearson M."/>
            <person name="Priest M."/>
            <person name="Roberts A."/>
            <person name="Saif S."/>
            <person name="Shea T."/>
            <person name="Shenoy N."/>
            <person name="Sisk P."/>
            <person name="Stolte C."/>
            <person name="Sykes S."/>
            <person name="Wortman J."/>
            <person name="Nusbaum C."/>
            <person name="Birren B."/>
        </authorList>
    </citation>
    <scope>NUCLEOTIDE SEQUENCE [LARGE SCALE GENOMIC DNA]</scope>
    <source>
        <strain evidence="1">25433</strain>
    </source>
</reference>
<reference evidence="1" key="2">
    <citation type="submission" date="2012-05" db="EMBL/GenBank/DDBJ databases">
        <title>The Genome Annotation of Fusarium oxysporum Cotton.</title>
        <authorList>
            <consortium name="The Broad Institute Genomics Platform"/>
            <person name="Ma L.-J."/>
            <person name="Corby-Kistler H."/>
            <person name="Broz K."/>
            <person name="Gale L.R."/>
            <person name="Jonkers W."/>
            <person name="O'Donnell K."/>
            <person name="Ploetz R."/>
            <person name="Steinberg C."/>
            <person name="Schwartz D.C."/>
            <person name="VanEtten H."/>
            <person name="Zhou S."/>
            <person name="Young S.K."/>
            <person name="Zeng Q."/>
            <person name="Gargeya S."/>
            <person name="Fitzgerald M."/>
            <person name="Abouelleil A."/>
            <person name="Alvarado L."/>
            <person name="Chapman S.B."/>
            <person name="Gainer-Dewar J."/>
            <person name="Goldberg J."/>
            <person name="Griggs A."/>
            <person name="Gujja S."/>
            <person name="Hansen M."/>
            <person name="Howarth C."/>
            <person name="Imamovic A."/>
            <person name="Ireland A."/>
            <person name="Larimer J."/>
            <person name="McCowan C."/>
            <person name="Murphy C."/>
            <person name="Pearson M."/>
            <person name="Poon T.W."/>
            <person name="Priest M."/>
            <person name="Roberts A."/>
            <person name="Saif S."/>
            <person name="Shea T."/>
            <person name="Sykes S."/>
            <person name="Wortman J."/>
            <person name="Nusbaum C."/>
            <person name="Birren B."/>
        </authorList>
    </citation>
    <scope>NUCLEOTIDE SEQUENCE</scope>
    <source>
        <strain evidence="1">25433</strain>
    </source>
</reference>
<dbReference type="OrthoDB" id="5153231at2759"/>
<dbReference type="EMBL" id="JH657924">
    <property type="protein sequence ID" value="EXM30754.1"/>
    <property type="molecule type" value="Genomic_DNA"/>
</dbReference>
<protein>
    <submittedName>
        <fullName evidence="1">Uncharacterized protein</fullName>
    </submittedName>
</protein>
<evidence type="ECO:0000313" key="1">
    <source>
        <dbReference type="EMBL" id="EXM30754.1"/>
    </source>
</evidence>
<name>X0LXJ8_FUSOX</name>
<gene>
    <name evidence="1" type="ORF">FOTG_04639</name>
</gene>
<proteinExistence type="predicted"/>
<dbReference type="HOGENOM" id="CLU_652177_0_0_1"/>
<accession>X0LXJ8</accession>
<sequence length="421" mass="47609">MVAKSLPFADSIHCAIRDRTSYGVGYTELLPSVEAARVRRLKKRFAQELMAIVGYRLPLEICENIGRYCLSEYATKLINDVWSNKDFAGPRHATLRVTKSRSIWAQHVEFEGLQYIKSLSTTRKSESDTKLFEATSGIRVSVYFAEGCLGIREVVITQDDNTPSLNQDKGLRWVVNRRKALPFSFEYKTDGLKLRDLAITERKNEMADYRQRRWAVLPDGLDISQLAPPPPGRNNEPIRAVDWNLPGCRGYSVLIDEQSICDIISNNMGGPSSQLVDVSNEHEGDWFYVPVDRDERIAELWLRIEGRGNTWHPIYKSLVMRTNKGRSFVLGLQTGEASKFTYQPITTLSPTDPSRMLCCKSNRATFWLGFEQATTWDQHTIDISLPKPSKSTAYPGKGFLCVNCGASGCQDSCCMPKLEIL</sequence>
<dbReference type="AlphaFoldDB" id="X0LXJ8"/>